<dbReference type="CDD" id="cd00041">
    <property type="entry name" value="CUB"/>
    <property type="match status" value="4"/>
</dbReference>
<keyword evidence="14" id="KW-1015">Disulfide bond</keyword>
<evidence type="ECO:0000256" key="12">
    <source>
        <dbReference type="ARBA" id="ARBA00023136"/>
    </source>
</evidence>
<feature type="domain" description="CUB" evidence="19">
    <location>
        <begin position="1858"/>
        <end position="1975"/>
    </location>
</feature>
<dbReference type="InterPro" id="IPR036364">
    <property type="entry name" value="SEA_dom_sf"/>
</dbReference>
<dbReference type="InterPro" id="IPR000082">
    <property type="entry name" value="SEA_dom"/>
</dbReference>
<feature type="domain" description="Peptidase S1" evidence="22">
    <location>
        <begin position="1487"/>
        <end position="1734"/>
    </location>
</feature>
<keyword evidence="10" id="KW-0735">Signal-anchor</keyword>
<dbReference type="InterPro" id="IPR020067">
    <property type="entry name" value="Frizzled_dom"/>
</dbReference>
<dbReference type="RefSeq" id="XP_038051941.1">
    <property type="nucleotide sequence ID" value="XM_038196013.1"/>
</dbReference>
<keyword evidence="11 18" id="KW-1133">Transmembrane helix</keyword>
<dbReference type="Proteomes" id="UP000887568">
    <property type="component" value="Unplaced"/>
</dbReference>
<feature type="domain" description="Peptidase S1" evidence="22">
    <location>
        <begin position="2628"/>
        <end position="2860"/>
    </location>
</feature>
<feature type="domain" description="FZ" evidence="21">
    <location>
        <begin position="2346"/>
        <end position="2414"/>
    </location>
</feature>
<evidence type="ECO:0000259" key="19">
    <source>
        <dbReference type="PROSITE" id="PS01180"/>
    </source>
</evidence>
<keyword evidence="4" id="KW-0964">Secreted</keyword>
<dbReference type="InterPro" id="IPR000859">
    <property type="entry name" value="CUB_dom"/>
</dbReference>
<keyword evidence="12 18" id="KW-0472">Membrane</keyword>
<evidence type="ECO:0000256" key="6">
    <source>
        <dbReference type="ARBA" id="ARBA00022692"/>
    </source>
</evidence>
<dbReference type="PROSITE" id="PS50024">
    <property type="entry name" value="SEA"/>
    <property type="match status" value="1"/>
</dbReference>
<evidence type="ECO:0000256" key="18">
    <source>
        <dbReference type="SAM" id="Phobius"/>
    </source>
</evidence>
<dbReference type="SUPFAM" id="SSF57424">
    <property type="entry name" value="LDL receptor-like module"/>
    <property type="match status" value="2"/>
</dbReference>
<dbReference type="SUPFAM" id="SSF50494">
    <property type="entry name" value="Trypsin-like serine proteases"/>
    <property type="match status" value="5"/>
</dbReference>
<dbReference type="InterPro" id="IPR001314">
    <property type="entry name" value="Peptidase_S1A"/>
</dbReference>
<dbReference type="Pfam" id="PF00431">
    <property type="entry name" value="CUB"/>
    <property type="match status" value="4"/>
</dbReference>
<dbReference type="OrthoDB" id="10002959at2759"/>
<dbReference type="PROSITE" id="PS00135">
    <property type="entry name" value="TRYPSIN_SER"/>
    <property type="match status" value="5"/>
</dbReference>
<dbReference type="PANTHER" id="PTHR24252">
    <property type="entry name" value="ACROSIN-RELATED"/>
    <property type="match status" value="1"/>
</dbReference>
<dbReference type="InterPro" id="IPR009003">
    <property type="entry name" value="Peptidase_S1_PA"/>
</dbReference>
<evidence type="ECO:0000259" key="22">
    <source>
        <dbReference type="PROSITE" id="PS50240"/>
    </source>
</evidence>
<dbReference type="InterPro" id="IPR018114">
    <property type="entry name" value="TRYPSIN_HIS"/>
</dbReference>
<feature type="transmembrane region" description="Helical" evidence="18">
    <location>
        <begin position="147"/>
        <end position="170"/>
    </location>
</feature>
<evidence type="ECO:0000259" key="21">
    <source>
        <dbReference type="PROSITE" id="PS50038"/>
    </source>
</evidence>
<dbReference type="CDD" id="cd00190">
    <property type="entry name" value="Tryp_SPc"/>
    <property type="match status" value="5"/>
</dbReference>
<dbReference type="GO" id="GO:0005576">
    <property type="term" value="C:extracellular region"/>
    <property type="evidence" value="ECO:0007669"/>
    <property type="project" value="UniProtKB-SubCell"/>
</dbReference>
<dbReference type="SMART" id="SM00042">
    <property type="entry name" value="CUB"/>
    <property type="match status" value="4"/>
</dbReference>
<dbReference type="SUPFAM" id="SSF49854">
    <property type="entry name" value="Spermadhesin, CUB domain"/>
    <property type="match status" value="4"/>
</dbReference>
<feature type="domain" description="CUB" evidence="19">
    <location>
        <begin position="1300"/>
        <end position="1417"/>
    </location>
</feature>
<feature type="domain" description="Peptidase S1" evidence="22">
    <location>
        <begin position="929"/>
        <end position="1174"/>
    </location>
</feature>
<evidence type="ECO:0000256" key="16">
    <source>
        <dbReference type="RuleBase" id="RU363034"/>
    </source>
</evidence>
<dbReference type="SMART" id="SM00200">
    <property type="entry name" value="SEA"/>
    <property type="match status" value="1"/>
</dbReference>
<keyword evidence="9 16" id="KW-0720">Serine protease</keyword>
<evidence type="ECO:0000256" key="8">
    <source>
        <dbReference type="ARBA" id="ARBA00022801"/>
    </source>
</evidence>
<dbReference type="InterPro" id="IPR036790">
    <property type="entry name" value="Frizzled_dom_sf"/>
</dbReference>
<evidence type="ECO:0000256" key="11">
    <source>
        <dbReference type="ARBA" id="ARBA00022989"/>
    </source>
</evidence>
<dbReference type="InterPro" id="IPR036055">
    <property type="entry name" value="LDL_receptor-like_sf"/>
</dbReference>
<evidence type="ECO:0000256" key="14">
    <source>
        <dbReference type="ARBA" id="ARBA00023157"/>
    </source>
</evidence>
<dbReference type="InterPro" id="IPR033116">
    <property type="entry name" value="TRYPSIN_SER"/>
</dbReference>
<keyword evidence="6 18" id="KW-0812">Transmembrane</keyword>
<dbReference type="FunFam" id="2.40.10.10:FF:000146">
    <property type="entry name" value="Serine protease 53"/>
    <property type="match status" value="2"/>
</dbReference>
<keyword evidence="8 16" id="KW-0378">Hydrolase</keyword>
<dbReference type="SUPFAM" id="SSF63501">
    <property type="entry name" value="Frizzled cysteine-rich domain"/>
    <property type="match status" value="4"/>
</dbReference>
<evidence type="ECO:0000256" key="1">
    <source>
        <dbReference type="ARBA" id="ARBA00004162"/>
    </source>
</evidence>
<keyword evidence="13" id="KW-0865">Zymogen</keyword>
<evidence type="ECO:0000256" key="15">
    <source>
        <dbReference type="PROSITE-ProRule" id="PRU00090"/>
    </source>
</evidence>
<keyword evidence="5 16" id="KW-0645">Protease</keyword>
<evidence type="ECO:0000256" key="17">
    <source>
        <dbReference type="SAM" id="MobiDB-lite"/>
    </source>
</evidence>
<dbReference type="Gene3D" id="3.30.70.960">
    <property type="entry name" value="SEA domain"/>
    <property type="match status" value="1"/>
</dbReference>
<dbReference type="InterPro" id="IPR002172">
    <property type="entry name" value="LDrepeatLR_classA_rpt"/>
</dbReference>
<dbReference type="CDD" id="cd00112">
    <property type="entry name" value="LDLa"/>
    <property type="match status" value="2"/>
</dbReference>
<keyword evidence="7" id="KW-0732">Signal</keyword>
<dbReference type="SMART" id="SM00192">
    <property type="entry name" value="LDLa"/>
    <property type="match status" value="3"/>
</dbReference>
<dbReference type="GO" id="GO:0006508">
    <property type="term" value="P:proteolysis"/>
    <property type="evidence" value="ECO:0007669"/>
    <property type="project" value="UniProtKB-KW"/>
</dbReference>
<dbReference type="Gene3D" id="4.10.400.10">
    <property type="entry name" value="Low-density Lipoprotein Receptor"/>
    <property type="match status" value="1"/>
</dbReference>
<feature type="domain" description="Peptidase S1" evidence="22">
    <location>
        <begin position="371"/>
        <end position="616"/>
    </location>
</feature>
<evidence type="ECO:0000256" key="4">
    <source>
        <dbReference type="ARBA" id="ARBA00022525"/>
    </source>
</evidence>
<evidence type="ECO:0000256" key="9">
    <source>
        <dbReference type="ARBA" id="ARBA00022825"/>
    </source>
</evidence>
<dbReference type="FunFam" id="2.40.10.10:FF:000068">
    <property type="entry name" value="transmembrane protease serine 2"/>
    <property type="match status" value="1"/>
</dbReference>
<organism evidence="23 24">
    <name type="scientific">Patiria miniata</name>
    <name type="common">Bat star</name>
    <name type="synonym">Asterina miniata</name>
    <dbReference type="NCBI Taxonomy" id="46514"/>
    <lineage>
        <taxon>Eukaryota</taxon>
        <taxon>Metazoa</taxon>
        <taxon>Echinodermata</taxon>
        <taxon>Eleutherozoa</taxon>
        <taxon>Asterozoa</taxon>
        <taxon>Asteroidea</taxon>
        <taxon>Valvatacea</taxon>
        <taxon>Valvatida</taxon>
        <taxon>Asterinidae</taxon>
        <taxon>Patiria</taxon>
    </lineage>
</organism>
<dbReference type="PROSITE" id="PS00134">
    <property type="entry name" value="TRYPSIN_HIS"/>
    <property type="match status" value="2"/>
</dbReference>
<dbReference type="OMA" id="PINCTHF"/>
<feature type="domain" description="Peptidase S1" evidence="22">
    <location>
        <begin position="2056"/>
        <end position="2300"/>
    </location>
</feature>
<dbReference type="FunFam" id="2.40.10.10:FF:000120">
    <property type="entry name" value="Putative serine protease"/>
    <property type="match status" value="1"/>
</dbReference>
<dbReference type="InterPro" id="IPR043504">
    <property type="entry name" value="Peptidase_S1_PA_chymotrypsin"/>
</dbReference>
<evidence type="ECO:0000256" key="3">
    <source>
        <dbReference type="ARBA" id="ARBA00004613"/>
    </source>
</evidence>
<proteinExistence type="predicted"/>
<feature type="domain" description="FZ" evidence="21">
    <location>
        <begin position="1788"/>
        <end position="1853"/>
    </location>
</feature>
<dbReference type="FunFam" id="2.40.10.10:FF:000024">
    <property type="entry name" value="Serine protease 53"/>
    <property type="match status" value="1"/>
</dbReference>
<evidence type="ECO:0000256" key="10">
    <source>
        <dbReference type="ARBA" id="ARBA00022968"/>
    </source>
</evidence>
<dbReference type="InterPro" id="IPR035914">
    <property type="entry name" value="Sperma_CUB_dom_sf"/>
</dbReference>
<evidence type="ECO:0000256" key="2">
    <source>
        <dbReference type="ARBA" id="ARBA00004606"/>
    </source>
</evidence>
<accession>A0A913ZLK9</accession>
<feature type="domain" description="CUB" evidence="19">
    <location>
        <begin position="742"/>
        <end position="859"/>
    </location>
</feature>
<evidence type="ECO:0000313" key="23">
    <source>
        <dbReference type="EnsemblMetazoa" id="XP_038051941.1"/>
    </source>
</evidence>
<feature type="domain" description="FZ" evidence="21">
    <location>
        <begin position="1224"/>
        <end position="1295"/>
    </location>
</feature>
<evidence type="ECO:0000259" key="20">
    <source>
        <dbReference type="PROSITE" id="PS50024"/>
    </source>
</evidence>
<dbReference type="Gene3D" id="2.60.120.290">
    <property type="entry name" value="Spermadhesin, CUB domain"/>
    <property type="match status" value="4"/>
</dbReference>
<dbReference type="EnsemblMetazoa" id="XM_038196013.1">
    <property type="protein sequence ID" value="XP_038051941.1"/>
    <property type="gene ID" value="LOC119724798"/>
</dbReference>
<dbReference type="PROSITE" id="PS50038">
    <property type="entry name" value="FZ"/>
    <property type="match status" value="4"/>
</dbReference>
<dbReference type="SMART" id="SM00020">
    <property type="entry name" value="Tryp_SPc"/>
    <property type="match status" value="5"/>
</dbReference>
<dbReference type="PROSITE" id="PS50240">
    <property type="entry name" value="TRYPSIN_DOM"/>
    <property type="match status" value="5"/>
</dbReference>
<dbReference type="Gene3D" id="2.40.10.10">
    <property type="entry name" value="Trypsin-like serine proteases"/>
    <property type="match status" value="5"/>
</dbReference>
<dbReference type="PRINTS" id="PR00722">
    <property type="entry name" value="CHYMOTRYPSIN"/>
</dbReference>
<dbReference type="CDD" id="cd07066">
    <property type="entry name" value="CRD_FZ"/>
    <property type="match status" value="2"/>
</dbReference>
<dbReference type="Pfam" id="PF01390">
    <property type="entry name" value="SEA"/>
    <property type="match status" value="1"/>
</dbReference>
<comment type="caution">
    <text evidence="15">Lacks conserved residue(s) required for the propagation of feature annotation.</text>
</comment>
<sequence length="2875" mass="316917">MTEVLSERITLNIASMRDTDIVHDKTQPCPTEKLSMEPMKVRDGEEGSGNKQQQSPDINANRPGVVPAGSGSVNAESTAVDVTDSVPADGALLDDEHESSLGGCHNPAFEPDSLPVKYSQPSYKYQDAYLNEPRSSKDRCMEHSRTAVGVVVVITTCILIAIIFFMVGHFSALGWSSNGSAPSLWSPSATTAIASEPTKAAVVSSSLSLQQDYLPIYDDPTSEEYRALEQKFVSYIADIFLSSHLRESFENVQVARFRPGSIVVEFTITLKWSRSSAGETIDISNLEDIIKTEVEDVLRDGVSRDTEKELLVEPGSLTVSNVTILKDEDTPTPTPTQDIQTVTETNQDGLNSALCGLRPAIQSSDSLQFRIVNGIKVEMGGWPWMAYLRFDNVTDGGIFCGATLISDRWLTTAAHCVENSLGLQTSNIVVGDNHLMEESPHHQTVPIERIYSHPGYNTKILNNDIALLKLTRPVEMNDYVRPVCLDLQTNEDIMEKYTKCYTAGWGNTQYRGNFSYDLLEADMSLVELEDCTEAYGFRQVVGITITERVLCIKAAPDANVSASACHGDSGGPVMCKGTAGRWNLVGIISQGIQCSSSPVVVTRVASYIDYIANVIDGDPVPAKCESIHSDTCAALLPYDHTFQTTQGAFDPVIATMLEIVACPSLDLTLFTCMLLFEGCTEDGRAKVPCREYCDQIVNQCAVDYDNTTDAPWLLELIAQCHSLPDAGRQDQMICYKDEDARCGNQTDIILPQEGSITLQSHNYPDYYGMYLDCTVLVTAPPGHRVVVKVCDIKIEACCDTLAFGVGRDSHDKRTTLAKFHSEEDVRLVISPETSMWIRFASRDKLYEEGKGYSLEVHAVLSTDASALCSSDSLDGSFSIPDWWKCDDIMDCPNGLDETNCSRKLPDGLNSALCGLRPAIQSRDSLQFRIVNGTKVEMGGWPWMAYLRFDNVTDGGIFCGATLISDRWLTTAAHCVENSLGLQTSNIVVGDIHLMEESPHHQTVPIERIYSHPGYNTKILNNDIALLKLTRPVEMNDNVRPVCLDLQTNEDIMEKYTKCYTAGWGNTQYRGNFSYDLLEADMSLVELEDCTEAYGFHQIKGFTITERVLCIKAAPDANVSASACHGDSGGPVMCKGTDGRWNMVGIISRGMRCSGSPVVVTRVASYIDYIANVIDGDPVPAKCESIHSDTCAALLPYDHTFQTTQGAFDPVIANMLAYLACPSLDLTLFTCMLLFEGCTEDGRAKVPCREYCDQIVNQCAVDYDNTTDVPWLLESIAQCHSLPDAGRQDQMICYKDEDARCGNQTDIILPQEGSITLQSHNYPDYYGMYLDCTVLITAPPGHRVVVKVRDIKIEACCDTLAFGVGRDSYDKRTTLAKFHSEEDVRLVISPETSMWIRFASRDKLYEEGKGYSLEVHAILSTDASALCSSDSLDGSVSIPDWWKCDDIMDCPNGLDETNCSRKLPDDLNSALCGLRPAIQSRDSLQFRIVNGTKVEMGGWPWMAYLRFDNVTDGGIVCGATLISDRWLTTASHCVASPNALQLLMSNIVVGDIHLMEESPHHQTVPIERIYSHPGYNNKVLTNDIALLKLTRPVEMNDNVRPVCLDLQTNEDIVEKYTKCYTAGWGYTQYRGIRSDDLLEADMSLVELEDCTEAYEVLQMWGITITERVLCIKAAPDANVSATACNGDSGGPVMCKGTDGRWNLVGIISLGMQCSSSPVVVTRVASYIDYIANVIEGDPVPAKCESIHSDTCAALLPYDHTFQTTQGAFDPVIATMLENVTCPSVNLTLFTCMLFFEGCTDDGRVKVPCREYCDQIVNQCAVEYDNATGIPLELIANCASLPDAGRQDQMICYKDEDARCGNQTDIILPQEGSITLQSHNYPDYYGMYLDCTVLITAPPGHRVVVKVRDIKIEACCDTLAFGVGRDSYDKRTTLAKFHSEEDVRLVISPETSMWIRFTSRNKLYEEGKGYSLEVYAVLSAAVPHLCNNESSQFPYSPLDWWNCDGIVDCPGGVDEVECLYTTVAPTTEDTTTLVNDSLVDAFNQVGCGLQPASSSFRIVGGSDAVPGRWPWLGSMRYYRGNGTSVHGCAVSLIAPQWVVTAAHCVRTARYMMNAPIHVVFGDLKRNQTSSHHVRVAVEYVYLHPGFNYITTEHDIAVLKLAHPITYTDYVRPICLNTVIDEFDNSSFCYVAGWGLTDRNSVFLPNHQQELQLRLLSLPDCVKSIQHLGVHGIVTENMICAEGLDGQSPCSGDSGGPLLCRNHLGAWHQVGVVSAVFGCSSKNYPGLYSRIASYMDFINSTISGDSQPSCETLEASNQCTDLVPYTDIYATNQSYYDNLIDGFQGYETCYDQADLFLCMMLTPGCERRNVPCRDFCQEFFDNCFMANVTGAGLSLFWILDCEMYPMGPPGELFCTDGKDARCELSHNGSEIHVPDDEPFILHSPHYPLYDASLRCTWLVTAPKTSRSLLIKFLALDYDIEDKNGLVVGYGHDSQNLSTQLGQYNGISNASPVLIPSSQAWIWFGTISTPLSQGNITSNNTDGLTDKQPGGFQLEIYATNITDISALCTVPRGDHTMDLTTMPAWWYCDGFPDCPAGVDENDCPSPWYNRAYFLNSTTCGRRGNTPVSSPRIVGGTPALAGNWPWMVSLRQSSSGEHWCGATLLSEYWALTAAHCFEWFDFAVLGDVRLDTKSSYHVDVKVRDMYIHKSWVQKPNPNGSDFYHDLALIRFVRPVQLNDHINVACLPDPGMTPMANMSCVATGWGYKEENGSDVANNLQEVELPILDHAMCRLGAPQHLICAGYDEGGSDTCQGDSGGPLLYQSEDGRWSVLGVTSFGFGCARPLSPGYYTDVSGYLDFILDVLSGEDHSMVVRKSVYAV</sequence>
<keyword evidence="24" id="KW-1185">Reference proteome</keyword>
<evidence type="ECO:0000313" key="24">
    <source>
        <dbReference type="Proteomes" id="UP000887568"/>
    </source>
</evidence>
<feature type="domain" description="SEA" evidence="20">
    <location>
        <begin position="199"/>
        <end position="324"/>
    </location>
</feature>
<dbReference type="SUPFAM" id="SSF82671">
    <property type="entry name" value="SEA domain"/>
    <property type="match status" value="1"/>
</dbReference>
<dbReference type="Gene3D" id="1.10.2000.10">
    <property type="entry name" value="Frizzled cysteine-rich domain"/>
    <property type="match status" value="4"/>
</dbReference>
<evidence type="ECO:0000256" key="5">
    <source>
        <dbReference type="ARBA" id="ARBA00022670"/>
    </source>
</evidence>
<dbReference type="Pfam" id="PF00089">
    <property type="entry name" value="Trypsin"/>
    <property type="match status" value="5"/>
</dbReference>
<comment type="subcellular location">
    <subcellularLocation>
        <location evidence="1">Cell membrane</location>
        <topology evidence="1">Single-pass membrane protein</topology>
    </subcellularLocation>
    <subcellularLocation>
        <location evidence="2">Membrane</location>
        <topology evidence="2">Single-pass type II membrane protein</topology>
    </subcellularLocation>
    <subcellularLocation>
        <location evidence="3">Secreted</location>
    </subcellularLocation>
</comment>
<evidence type="ECO:0000256" key="13">
    <source>
        <dbReference type="ARBA" id="ARBA00023145"/>
    </source>
</evidence>
<dbReference type="GO" id="GO:0004252">
    <property type="term" value="F:serine-type endopeptidase activity"/>
    <property type="evidence" value="ECO:0007669"/>
    <property type="project" value="InterPro"/>
</dbReference>
<evidence type="ECO:0000256" key="7">
    <source>
        <dbReference type="ARBA" id="ARBA00022729"/>
    </source>
</evidence>
<feature type="region of interest" description="Disordered" evidence="17">
    <location>
        <begin position="21"/>
        <end position="80"/>
    </location>
</feature>
<dbReference type="PROSITE" id="PS01180">
    <property type="entry name" value="CUB"/>
    <property type="match status" value="4"/>
</dbReference>
<dbReference type="PANTHER" id="PTHR24252:SF7">
    <property type="entry name" value="HYALIN"/>
    <property type="match status" value="1"/>
</dbReference>
<feature type="domain" description="CUB" evidence="19">
    <location>
        <begin position="2419"/>
        <end position="2555"/>
    </location>
</feature>
<name>A0A913ZLK9_PATMI</name>
<reference evidence="23" key="1">
    <citation type="submission" date="2022-11" db="UniProtKB">
        <authorList>
            <consortium name="EnsemblMetazoa"/>
        </authorList>
    </citation>
    <scope>IDENTIFICATION</scope>
</reference>
<dbReference type="InterPro" id="IPR001254">
    <property type="entry name" value="Trypsin_dom"/>
</dbReference>
<dbReference type="GO" id="GO:0005886">
    <property type="term" value="C:plasma membrane"/>
    <property type="evidence" value="ECO:0007669"/>
    <property type="project" value="UniProtKB-SubCell"/>
</dbReference>
<feature type="compositionally biased region" description="Polar residues" evidence="17">
    <location>
        <begin position="49"/>
        <end position="58"/>
    </location>
</feature>
<feature type="domain" description="FZ" evidence="21">
    <location>
        <begin position="666"/>
        <end position="737"/>
    </location>
</feature>
<dbReference type="GeneID" id="119724798"/>
<protein>
    <submittedName>
        <fullName evidence="23">Uncharacterized protein</fullName>
    </submittedName>
</protein>